<protein>
    <submittedName>
        <fullName evidence="2">Uncharacterized protein</fullName>
    </submittedName>
</protein>
<keyword evidence="1" id="KW-0732">Signal</keyword>
<accession>A0ABP9AP05</accession>
<keyword evidence="3" id="KW-1185">Reference proteome</keyword>
<gene>
    <name evidence="2" type="ORF">GCM10023200_16640</name>
</gene>
<feature type="chain" id="PRO_5047203957" evidence="1">
    <location>
        <begin position="27"/>
        <end position="171"/>
    </location>
</feature>
<reference evidence="3" key="1">
    <citation type="journal article" date="2019" name="Int. J. Syst. Evol. Microbiol.">
        <title>The Global Catalogue of Microorganisms (GCM) 10K type strain sequencing project: providing services to taxonomists for standard genome sequencing and annotation.</title>
        <authorList>
            <consortium name="The Broad Institute Genomics Platform"/>
            <consortium name="The Broad Institute Genome Sequencing Center for Infectious Disease"/>
            <person name="Wu L."/>
            <person name="Ma J."/>
        </authorList>
    </citation>
    <scope>NUCLEOTIDE SEQUENCE [LARGE SCALE GENOMIC DNA]</scope>
    <source>
        <strain evidence="3">JCM 17979</strain>
    </source>
</reference>
<dbReference type="EMBL" id="BAABHO010000010">
    <property type="protein sequence ID" value="GAA4783802.1"/>
    <property type="molecule type" value="Genomic_DNA"/>
</dbReference>
<dbReference type="Proteomes" id="UP001500928">
    <property type="component" value="Unassembled WGS sequence"/>
</dbReference>
<evidence type="ECO:0000313" key="2">
    <source>
        <dbReference type="EMBL" id="GAA4783802.1"/>
    </source>
</evidence>
<organism evidence="2 3">
    <name type="scientific">Actinomycetospora chlora</name>
    <dbReference type="NCBI Taxonomy" id="663608"/>
    <lineage>
        <taxon>Bacteria</taxon>
        <taxon>Bacillati</taxon>
        <taxon>Actinomycetota</taxon>
        <taxon>Actinomycetes</taxon>
        <taxon>Pseudonocardiales</taxon>
        <taxon>Pseudonocardiaceae</taxon>
        <taxon>Actinomycetospora</taxon>
    </lineage>
</organism>
<name>A0ABP9AP05_9PSEU</name>
<evidence type="ECO:0000313" key="3">
    <source>
        <dbReference type="Proteomes" id="UP001500928"/>
    </source>
</evidence>
<sequence length="171" mass="18405">MPCPVRSLVVLAFVALSLFLVEAPSAGATSAASSQVWAARGTSSPAEKLVRLFPRASFVPGPAGTNSPLSCGTEAFGYRHISNRHGSDWQNIAVYTGENWRDLADFAIEQILTAPQPGYPRYNDKNDTWAFTAPLEIRDGDGRVRDVYHPVVVVAGSDGKVITAYPTRDPA</sequence>
<feature type="signal peptide" evidence="1">
    <location>
        <begin position="1"/>
        <end position="26"/>
    </location>
</feature>
<evidence type="ECO:0000256" key="1">
    <source>
        <dbReference type="SAM" id="SignalP"/>
    </source>
</evidence>
<comment type="caution">
    <text evidence="2">The sequence shown here is derived from an EMBL/GenBank/DDBJ whole genome shotgun (WGS) entry which is preliminary data.</text>
</comment>
<proteinExistence type="predicted"/>